<organism evidence="1 2">
    <name type="scientific">Devosia ureilytica</name>
    <dbReference type="NCBI Taxonomy" id="2952754"/>
    <lineage>
        <taxon>Bacteria</taxon>
        <taxon>Pseudomonadati</taxon>
        <taxon>Pseudomonadota</taxon>
        <taxon>Alphaproteobacteria</taxon>
        <taxon>Hyphomicrobiales</taxon>
        <taxon>Devosiaceae</taxon>
        <taxon>Devosia</taxon>
    </lineage>
</organism>
<proteinExistence type="predicted"/>
<dbReference type="RefSeq" id="WP_254675569.1">
    <property type="nucleotide sequence ID" value="NZ_JAMWDU010000006.1"/>
</dbReference>
<evidence type="ECO:0000313" key="2">
    <source>
        <dbReference type="Proteomes" id="UP001060275"/>
    </source>
</evidence>
<dbReference type="AlphaFoldDB" id="A0A9Q4ARN5"/>
<comment type="caution">
    <text evidence="1">The sequence shown here is derived from an EMBL/GenBank/DDBJ whole genome shotgun (WGS) entry which is preliminary data.</text>
</comment>
<sequence>MSSNVLDGRGVVLRLEFSIADAVRQRGLVPVIGAAVRAWWALRPINYGQVPAYLRADVGLPPAEDAAHWSGIDLHSYRLHPPDRNWP</sequence>
<keyword evidence="2" id="KW-1185">Reference proteome</keyword>
<dbReference type="EMBL" id="JAMWDU010000006">
    <property type="protein sequence ID" value="MCP8888615.1"/>
    <property type="molecule type" value="Genomic_DNA"/>
</dbReference>
<name>A0A9Q4ARN5_9HYPH</name>
<reference evidence="1" key="1">
    <citation type="submission" date="2022-06" db="EMBL/GenBank/DDBJ databases">
        <title>Devosia sp. XJ19-45 genome assembly.</title>
        <authorList>
            <person name="Li B."/>
            <person name="Cai M."/>
            <person name="Nie G."/>
            <person name="Li W."/>
        </authorList>
    </citation>
    <scope>NUCLEOTIDE SEQUENCE</scope>
    <source>
        <strain evidence="1">XJ19-45</strain>
    </source>
</reference>
<protein>
    <submittedName>
        <fullName evidence="1">Uncharacterized protein</fullName>
    </submittedName>
</protein>
<gene>
    <name evidence="1" type="ORF">NF348_15980</name>
</gene>
<evidence type="ECO:0000313" key="1">
    <source>
        <dbReference type="EMBL" id="MCP8888615.1"/>
    </source>
</evidence>
<dbReference type="Proteomes" id="UP001060275">
    <property type="component" value="Unassembled WGS sequence"/>
</dbReference>
<accession>A0A9Q4ARN5</accession>